<name>A0ACC2N1R2_9HYME</name>
<keyword evidence="2" id="KW-1185">Reference proteome</keyword>
<organism evidence="1 2">
    <name type="scientific">Eretmocerus hayati</name>
    <dbReference type="NCBI Taxonomy" id="131215"/>
    <lineage>
        <taxon>Eukaryota</taxon>
        <taxon>Metazoa</taxon>
        <taxon>Ecdysozoa</taxon>
        <taxon>Arthropoda</taxon>
        <taxon>Hexapoda</taxon>
        <taxon>Insecta</taxon>
        <taxon>Pterygota</taxon>
        <taxon>Neoptera</taxon>
        <taxon>Endopterygota</taxon>
        <taxon>Hymenoptera</taxon>
        <taxon>Apocrita</taxon>
        <taxon>Proctotrupomorpha</taxon>
        <taxon>Chalcidoidea</taxon>
        <taxon>Aphelinidae</taxon>
        <taxon>Aphelininae</taxon>
        <taxon>Eretmocerus</taxon>
    </lineage>
</organism>
<dbReference type="EMBL" id="CM056744">
    <property type="protein sequence ID" value="KAJ8664287.1"/>
    <property type="molecule type" value="Genomic_DNA"/>
</dbReference>
<sequence>MKLIVILIIYELHREVLSEETTVSSLPIETLPDFKDLRKYLANRENNELSRELPSRFGSGSPITNSDIFLPQEFDGPPLSESSPLLCEAGPSSVSQTWKNDEYPIDRIKIQRSSGKSSHPYQFSCKLCGKCFNHRGNMNVHMRIHSNEDPRPCELCDKVLKTDKTLDIHMIRVHGKGWLFLCEYCGKRFKLKQDLNNHISTHYSHRYFTCEVCGKSYKQMQGLITHQKVHRTDKHLSCDVCGKSFDYRHVMKKHKMLHTDERPFKCDRCGKCFKRKDRLKEHERTHINGKPFSCTLCAKSFKTQKGWKKHRKIHDEQRTVEEENGVKNADLNEESTSDEPSEIIKLENPRECSYDGDNQHQQEFSCPGEETEEQILNQAPQYHPGDDISSLITTAPAQADIDQSSENMDRLLFDDMTCTYERHQNSI</sequence>
<accession>A0ACC2N1R2</accession>
<comment type="caution">
    <text evidence="1">The sequence shown here is derived from an EMBL/GenBank/DDBJ whole genome shotgun (WGS) entry which is preliminary data.</text>
</comment>
<protein>
    <submittedName>
        <fullName evidence="1">Uncharacterized protein</fullName>
    </submittedName>
</protein>
<dbReference type="Proteomes" id="UP001239111">
    <property type="component" value="Chromosome 4"/>
</dbReference>
<reference evidence="1" key="1">
    <citation type="submission" date="2023-04" db="EMBL/GenBank/DDBJ databases">
        <title>A chromosome-level genome assembly of the parasitoid wasp Eretmocerus hayati.</title>
        <authorList>
            <person name="Zhong Y."/>
            <person name="Liu S."/>
            <person name="Liu Y."/>
        </authorList>
    </citation>
    <scope>NUCLEOTIDE SEQUENCE</scope>
    <source>
        <strain evidence="1">ZJU_SS_LIU_2023</strain>
    </source>
</reference>
<proteinExistence type="predicted"/>
<gene>
    <name evidence="1" type="ORF">QAD02_005949</name>
</gene>
<evidence type="ECO:0000313" key="1">
    <source>
        <dbReference type="EMBL" id="KAJ8664287.1"/>
    </source>
</evidence>
<evidence type="ECO:0000313" key="2">
    <source>
        <dbReference type="Proteomes" id="UP001239111"/>
    </source>
</evidence>